<organism evidence="2">
    <name type="scientific">Chromera velia CCMP2878</name>
    <dbReference type="NCBI Taxonomy" id="1169474"/>
    <lineage>
        <taxon>Eukaryota</taxon>
        <taxon>Sar</taxon>
        <taxon>Alveolata</taxon>
        <taxon>Colpodellida</taxon>
        <taxon>Chromeraceae</taxon>
        <taxon>Chromera</taxon>
    </lineage>
</organism>
<dbReference type="SMART" id="SM00317">
    <property type="entry name" value="SET"/>
    <property type="match status" value="1"/>
</dbReference>
<dbReference type="EMBL" id="CDMZ01001846">
    <property type="protein sequence ID" value="CEM38308.1"/>
    <property type="molecule type" value="Genomic_DNA"/>
</dbReference>
<evidence type="ECO:0000313" key="2">
    <source>
        <dbReference type="EMBL" id="CEM38308.1"/>
    </source>
</evidence>
<dbReference type="PROSITE" id="PS50280">
    <property type="entry name" value="SET"/>
    <property type="match status" value="1"/>
</dbReference>
<reference evidence="2" key="1">
    <citation type="submission" date="2014-11" db="EMBL/GenBank/DDBJ databases">
        <authorList>
            <person name="Otto D Thomas"/>
            <person name="Naeem Raeece"/>
        </authorList>
    </citation>
    <scope>NUCLEOTIDE SEQUENCE</scope>
</reference>
<dbReference type="Gene3D" id="1.25.40.10">
    <property type="entry name" value="Tetratricopeptide repeat domain"/>
    <property type="match status" value="1"/>
</dbReference>
<dbReference type="Pfam" id="PF00856">
    <property type="entry name" value="SET"/>
    <property type="match status" value="1"/>
</dbReference>
<dbReference type="PhylomeDB" id="A0A0G4H3T6"/>
<name>A0A0G4H3T6_9ALVE</name>
<dbReference type="CDD" id="cd20071">
    <property type="entry name" value="SET_SMYD"/>
    <property type="match status" value="1"/>
</dbReference>
<dbReference type="AlphaFoldDB" id="A0A0G4H3T6"/>
<gene>
    <name evidence="2" type="ORF">Cvel_24570</name>
</gene>
<proteinExistence type="predicted"/>
<accession>A0A0G4H3T6</accession>
<dbReference type="InterPro" id="IPR001214">
    <property type="entry name" value="SET_dom"/>
</dbReference>
<dbReference type="InterPro" id="IPR011990">
    <property type="entry name" value="TPR-like_helical_dom_sf"/>
</dbReference>
<dbReference type="InterPro" id="IPR046341">
    <property type="entry name" value="SET_dom_sf"/>
</dbReference>
<feature type="domain" description="SET" evidence="1">
    <location>
        <begin position="66"/>
        <end position="251"/>
    </location>
</feature>
<dbReference type="InterPro" id="IPR050869">
    <property type="entry name" value="H3K4_H4K5_MeTrfase"/>
</dbReference>
<dbReference type="VEuPathDB" id="CryptoDB:Cvel_24570"/>
<sequence length="446" mass="50035">MSTKSHLSASNQFPCYPKDCHPGDCLQPGFHPLKPGLHASVEPEAVPPPRRPPGSTAGWLFDEIMKRVTVRWTEDKGRCLYAAVDLEPGDIVFIESPNFVSVPSLDPRLFEDLKAVHAEYPMELPPVWHFAALASIKFLDDVRLQICKDKWTPCGDAPPPPSQDVLRVCSALQLHQQHVDPSDYEKLLLCWRYNSFGHHTDSEGLVLYNVTSMMSHSCGASCSWHYGEGDSYVLRARAKMRAGDELTISYIGDEDLFKSTDVRREKLAGWLFTCRCTRCSMDVDVARGFRCQVCGAGSSFFKTEHVTKETTASPCTVCNTVPAPDALVHLVELEKQYVERLNECSKDDLPDLEAVLSEALKVFQGHWVLFSLQSMMFEAHRDAGRCHEAFDLQMAKLQYLRLVLPLPTYTLAWCLEEAADLRATSVGLDPSRAAIEVPSKFTSHQR</sequence>
<evidence type="ECO:0000259" key="1">
    <source>
        <dbReference type="PROSITE" id="PS50280"/>
    </source>
</evidence>
<dbReference type="SUPFAM" id="SSF82199">
    <property type="entry name" value="SET domain"/>
    <property type="match status" value="1"/>
</dbReference>
<dbReference type="PANTHER" id="PTHR12197:SF292">
    <property type="entry name" value="SET DOMAIN-CONTAINING PROTEIN"/>
    <property type="match status" value="1"/>
</dbReference>
<dbReference type="PANTHER" id="PTHR12197">
    <property type="entry name" value="HISTONE-LYSINE N-METHYLTRANSFERASE SMYD"/>
    <property type="match status" value="1"/>
</dbReference>
<dbReference type="Gene3D" id="2.170.270.10">
    <property type="entry name" value="SET domain"/>
    <property type="match status" value="1"/>
</dbReference>
<protein>
    <recommendedName>
        <fullName evidence="1">SET domain-containing protein</fullName>
    </recommendedName>
</protein>